<name>A0A2W2DEF1_9ACTN</name>
<sequence>LRVHGVSGTSAEALLDHPIVTRVAGDDNAGFYRPRPGFGISDRPGGLEVEAYRWGALTAGATVRTLSLLFLLPFMLVNLSVWTRPATGGTGGLIGPLCRLLAASLTAAFVLSVVGVTVDIVGWQCAPYRPCVRGRGYLGWLADMPLGPRLAVLALVPIGALRLLWWLGERSARAFEAFPAARGQDR</sequence>
<evidence type="ECO:0000256" key="1">
    <source>
        <dbReference type="SAM" id="Phobius"/>
    </source>
</evidence>
<accession>A0A2W2DEF1</accession>
<keyword evidence="1" id="KW-1133">Transmembrane helix</keyword>
<keyword evidence="3" id="KW-1185">Reference proteome</keyword>
<dbReference type="AlphaFoldDB" id="A0A2W2DEF1"/>
<feature type="transmembrane region" description="Helical" evidence="1">
    <location>
        <begin position="100"/>
        <end position="126"/>
    </location>
</feature>
<feature type="transmembrane region" description="Helical" evidence="1">
    <location>
        <begin position="54"/>
        <end position="79"/>
    </location>
</feature>
<feature type="non-terminal residue" evidence="2">
    <location>
        <position position="186"/>
    </location>
</feature>
<reference evidence="2 3" key="1">
    <citation type="submission" date="2018-01" db="EMBL/GenBank/DDBJ databases">
        <title>Draft genome sequence of Jishengella sp. NA12.</title>
        <authorList>
            <person name="Sahin N."/>
            <person name="Ay H."/>
            <person name="Saygin H."/>
        </authorList>
    </citation>
    <scope>NUCLEOTIDE SEQUENCE [LARGE SCALE GENOMIC DNA]</scope>
    <source>
        <strain evidence="2 3">NA12</strain>
    </source>
</reference>
<proteinExistence type="predicted"/>
<protein>
    <submittedName>
        <fullName evidence="2">Uncharacterized protein</fullName>
    </submittedName>
</protein>
<evidence type="ECO:0000313" key="2">
    <source>
        <dbReference type="EMBL" id="PZG02289.1"/>
    </source>
</evidence>
<evidence type="ECO:0000313" key="3">
    <source>
        <dbReference type="Proteomes" id="UP000248924"/>
    </source>
</evidence>
<dbReference type="Proteomes" id="UP000248924">
    <property type="component" value="Unassembled WGS sequence"/>
</dbReference>
<feature type="non-terminal residue" evidence="2">
    <location>
        <position position="1"/>
    </location>
</feature>
<feature type="transmembrane region" description="Helical" evidence="1">
    <location>
        <begin position="146"/>
        <end position="165"/>
    </location>
</feature>
<dbReference type="EMBL" id="POTY01000547">
    <property type="protein sequence ID" value="PZG02289.1"/>
    <property type="molecule type" value="Genomic_DNA"/>
</dbReference>
<keyword evidence="1" id="KW-0812">Transmembrane</keyword>
<organism evidence="2 3">
    <name type="scientific">Micromonospora craterilacus</name>
    <dbReference type="NCBI Taxonomy" id="1655439"/>
    <lineage>
        <taxon>Bacteria</taxon>
        <taxon>Bacillati</taxon>
        <taxon>Actinomycetota</taxon>
        <taxon>Actinomycetes</taxon>
        <taxon>Micromonosporales</taxon>
        <taxon>Micromonosporaceae</taxon>
        <taxon>Micromonospora</taxon>
    </lineage>
</organism>
<keyword evidence="1" id="KW-0472">Membrane</keyword>
<comment type="caution">
    <text evidence="2">The sequence shown here is derived from an EMBL/GenBank/DDBJ whole genome shotgun (WGS) entry which is preliminary data.</text>
</comment>
<gene>
    <name evidence="2" type="ORF">C1I95_34355</name>
</gene>